<comment type="caution">
    <text evidence="2">The sequence shown here is derived from an EMBL/GenBank/DDBJ whole genome shotgun (WGS) entry which is preliminary data.</text>
</comment>
<keyword evidence="3" id="KW-1185">Reference proteome</keyword>
<reference evidence="2 3" key="1">
    <citation type="submission" date="2017-03" db="EMBL/GenBank/DDBJ databases">
        <title>An alternative strategy for trypanosome survival in the mammalian bloodstream revealed through genome and transcriptome analysis of the ubiquitous bovine parasite Trypanosoma (Megatrypanum) theileri.</title>
        <authorList>
            <person name="Kelly S."/>
            <person name="Ivens A."/>
            <person name="Mott A."/>
            <person name="O'Neill E."/>
            <person name="Emms D."/>
            <person name="Macleod O."/>
            <person name="Voorheis P."/>
            <person name="Matthews J."/>
            <person name="Matthews K."/>
            <person name="Carrington M."/>
        </authorList>
    </citation>
    <scope>NUCLEOTIDE SEQUENCE [LARGE SCALE GENOMIC DNA]</scope>
    <source>
        <strain evidence="2">Edinburgh</strain>
    </source>
</reference>
<dbReference type="GeneID" id="39989957"/>
<name>A0A1X0NID3_9TRYP</name>
<gene>
    <name evidence="2" type="ORF">TM35_000441680</name>
</gene>
<accession>A0A1X0NID3</accession>
<evidence type="ECO:0000313" key="2">
    <source>
        <dbReference type="EMBL" id="ORC84512.1"/>
    </source>
</evidence>
<feature type="region of interest" description="Disordered" evidence="1">
    <location>
        <begin position="59"/>
        <end position="85"/>
    </location>
</feature>
<dbReference type="EMBL" id="NBCO01000044">
    <property type="protein sequence ID" value="ORC84512.1"/>
    <property type="molecule type" value="Genomic_DNA"/>
</dbReference>
<dbReference type="OrthoDB" id="273222at2759"/>
<proteinExistence type="predicted"/>
<organism evidence="2 3">
    <name type="scientific">Trypanosoma theileri</name>
    <dbReference type="NCBI Taxonomy" id="67003"/>
    <lineage>
        <taxon>Eukaryota</taxon>
        <taxon>Discoba</taxon>
        <taxon>Euglenozoa</taxon>
        <taxon>Kinetoplastea</taxon>
        <taxon>Metakinetoplastina</taxon>
        <taxon>Trypanosomatida</taxon>
        <taxon>Trypanosomatidae</taxon>
        <taxon>Trypanosoma</taxon>
    </lineage>
</organism>
<feature type="compositionally biased region" description="Polar residues" evidence="1">
    <location>
        <begin position="71"/>
        <end position="80"/>
    </location>
</feature>
<dbReference type="AlphaFoldDB" id="A0A1X0NID3"/>
<sequence length="836" mass="95449">MFPPNQKYIKQRTPLTSQPISLNRYSGNDNSSHEISDGWSHALLLADLSKLCSSSSSSSSSISEVSKSGEKNSLQSLSTPKKNEVPSISMEEESLVYLLNHCRFPVEQWWISLKLLTRWRQLYIERTFSGNIRTDNKVFPTNISSASKAHLMRNLSYCTNSWVDVLRLYEIATRDKTNHDNVYGSQIESEKEYRRKKSNQGGLRWMRHIALTSLLQAGQWKESLQFYRHMLYQRETPSHICTGHLVQRLGEVGCWTAVINIFELNLKLLEATRSRDALLSVNFEDSKSLEPLSTTTVEASQKKATEWGTMFSMALDVVSRVCQKPKLAVKMFDEAHKKNINGSLFRWDGNFLSAVQALPSEQDRISILRRARVADQLDIFKLIRGLIHHKKWIEAIALFEEGLTHKKISRKEIGRCRLGILHTTNTDNVQIVLHILQKISGRPTGSLRLNDAEVECVISKVPPLMESLIGSGKSISKAHWQFCLQVLSENYTCFSRKGNIQQSLRQDERRPTIHMLSLLLRNSSIPWYKALGLLSLSQILDNRDVMSGNEKCISSTSSKALMFNHIIEILHAQGEYQRMKELLEKILRTSELSPSSGMLEFVPLEFLLLNEKEPDRNKLKVEDTVLYHYIQNTLNWSRALSLLLLVEQQRASVISDNTSIDNNTNNTTNNSNNSMIDPLHTLPASVHCGALKMLRRCVPQNNLWILSLHYFQHIVSNTTRLSGESLQNPKITSHLQLSNKEMEVIIYSIMYETLLNLLSESPIVSGSLREKMCFQLVERVLEICMGRIPTHMLLPNQMDRLLPRFSSGKDDLLNVEQRTRVGMKLARCVIGNISCL</sequence>
<evidence type="ECO:0000313" key="3">
    <source>
        <dbReference type="Proteomes" id="UP000192257"/>
    </source>
</evidence>
<evidence type="ECO:0000256" key="1">
    <source>
        <dbReference type="SAM" id="MobiDB-lite"/>
    </source>
</evidence>
<dbReference type="Proteomes" id="UP000192257">
    <property type="component" value="Unassembled WGS sequence"/>
</dbReference>
<dbReference type="VEuPathDB" id="TriTrypDB:TM35_000441680"/>
<protein>
    <submittedName>
        <fullName evidence="2">Uncharacterized protein</fullName>
    </submittedName>
</protein>
<dbReference type="RefSeq" id="XP_028878578.1">
    <property type="nucleotide sequence ID" value="XM_029030177.1"/>
</dbReference>